<evidence type="ECO:0000256" key="6">
    <source>
        <dbReference type="SAM" id="Phobius"/>
    </source>
</evidence>
<dbReference type="PhylomeDB" id="A0A0G4EUZ0"/>
<keyword evidence="6" id="KW-0812">Transmembrane</keyword>
<feature type="signal peptide" evidence="7">
    <location>
        <begin position="1"/>
        <end position="20"/>
    </location>
</feature>
<dbReference type="Gene3D" id="1.10.3460.10">
    <property type="entry name" value="Chlorophyll a/b binding protein domain"/>
    <property type="match status" value="1"/>
</dbReference>
<feature type="binding site" evidence="5">
    <location>
        <position position="205"/>
    </location>
    <ligand>
        <name>chlorophyll a</name>
        <dbReference type="ChEBI" id="CHEBI:58416"/>
        <label>1</label>
    </ligand>
</feature>
<keyword evidence="4" id="KW-0934">Plastid</keyword>
<evidence type="ECO:0000313" key="8">
    <source>
        <dbReference type="EMBL" id="CEM01851.1"/>
    </source>
</evidence>
<feature type="binding site" evidence="5">
    <location>
        <position position="211"/>
    </location>
    <ligand>
        <name>chlorophyll a</name>
        <dbReference type="ChEBI" id="CHEBI:58416"/>
        <label>1</label>
    </ligand>
</feature>
<keyword evidence="6" id="KW-1133">Transmembrane helix</keyword>
<dbReference type="OMA" id="CEMATAK"/>
<feature type="transmembrane region" description="Helical" evidence="6">
    <location>
        <begin position="109"/>
        <end position="129"/>
    </location>
</feature>
<dbReference type="InParanoid" id="A0A0G4EUZ0"/>
<keyword evidence="5" id="KW-0148">Chlorophyll</keyword>
<evidence type="ECO:0000313" key="9">
    <source>
        <dbReference type="Proteomes" id="UP000041254"/>
    </source>
</evidence>
<dbReference type="GO" id="GO:0016020">
    <property type="term" value="C:membrane"/>
    <property type="evidence" value="ECO:0007669"/>
    <property type="project" value="InterPro"/>
</dbReference>
<dbReference type="InterPro" id="IPR022796">
    <property type="entry name" value="Chloroa_b-bind"/>
</dbReference>
<organism evidence="8 9">
    <name type="scientific">Vitrella brassicaformis (strain CCMP3155)</name>
    <dbReference type="NCBI Taxonomy" id="1169540"/>
    <lineage>
        <taxon>Eukaryota</taxon>
        <taxon>Sar</taxon>
        <taxon>Alveolata</taxon>
        <taxon>Colpodellida</taxon>
        <taxon>Vitrellaceae</taxon>
        <taxon>Vitrella</taxon>
    </lineage>
</organism>
<dbReference type="Pfam" id="PF00504">
    <property type="entry name" value="Chloroa_b-bind"/>
    <property type="match status" value="1"/>
</dbReference>
<keyword evidence="9" id="KW-1185">Reference proteome</keyword>
<feature type="binding site" evidence="5">
    <location>
        <position position="106"/>
    </location>
    <ligand>
        <name>chlorophyll a</name>
        <dbReference type="ChEBI" id="CHEBI:58416"/>
        <label>1</label>
    </ligand>
</feature>
<feature type="binding site" description="axial binding residue" evidence="5">
    <location>
        <position position="108"/>
    </location>
    <ligand>
        <name>chlorophyll b</name>
        <dbReference type="ChEBI" id="CHEBI:61721"/>
        <label>1</label>
    </ligand>
    <ligandPart>
        <name>Mg</name>
        <dbReference type="ChEBI" id="CHEBI:25107"/>
    </ligandPart>
</feature>
<feature type="chain" id="PRO_5005188186" evidence="7">
    <location>
        <begin position="21"/>
        <end position="242"/>
    </location>
</feature>
<dbReference type="GO" id="GO:0009507">
    <property type="term" value="C:chloroplast"/>
    <property type="evidence" value="ECO:0007669"/>
    <property type="project" value="UniProtKB-SubCell"/>
</dbReference>
<dbReference type="OrthoDB" id="423598at2759"/>
<dbReference type="VEuPathDB" id="CryptoDB:Vbra_13317"/>
<gene>
    <name evidence="8" type="ORF">Vbra_13317</name>
</gene>
<sequence>MRQLISLVVATLCLAHHAAAFVPSPLLKTSSSQPQQRSSSRLTPQMLQLKGEASTALPFLRRPPALDGSLPGDVGFDPVGFSSLDKNSDGNPGLDFYWFREAEIKHGRIAMLATAGILFVELVGTMPFFPYPNKSQMDVFWDVYRDKPALIFFSIIMIAVMEITSGFAITAGRESGLREPGDFKFDPLGFAKNKSPEAMKTMATKEVKNGRLAMLAAAGMILQGLATHKGCLENLSSALTGK</sequence>
<keyword evidence="2" id="KW-0150">Chloroplast</keyword>
<dbReference type="STRING" id="1169540.A0A0G4EUZ0"/>
<evidence type="ECO:0000256" key="3">
    <source>
        <dbReference type="ARBA" id="ARBA00022531"/>
    </source>
</evidence>
<dbReference type="Proteomes" id="UP000041254">
    <property type="component" value="Unassembled WGS sequence"/>
</dbReference>
<keyword evidence="3" id="KW-0602">Photosynthesis</keyword>
<feature type="binding site" evidence="5">
    <location>
        <position position="82"/>
    </location>
    <ligand>
        <name>chlorophyll a</name>
        <dbReference type="ChEBI" id="CHEBI:58416"/>
        <label>1</label>
    </ligand>
</feature>
<dbReference type="InterPro" id="IPR001344">
    <property type="entry name" value="Chloro_AB-bd_pln"/>
</dbReference>
<dbReference type="PANTHER" id="PTHR21649">
    <property type="entry name" value="CHLOROPHYLL A/B BINDING PROTEIN"/>
    <property type="match status" value="1"/>
</dbReference>
<evidence type="ECO:0000256" key="2">
    <source>
        <dbReference type="ARBA" id="ARBA00022528"/>
    </source>
</evidence>
<feature type="transmembrane region" description="Helical" evidence="6">
    <location>
        <begin position="150"/>
        <end position="169"/>
    </location>
</feature>
<proteinExistence type="predicted"/>
<keyword evidence="6" id="KW-0472">Membrane</keyword>
<evidence type="ECO:0000256" key="1">
    <source>
        <dbReference type="ARBA" id="ARBA00004229"/>
    </source>
</evidence>
<dbReference type="SUPFAM" id="SSF103511">
    <property type="entry name" value="Chlorophyll a-b binding protein"/>
    <property type="match status" value="1"/>
</dbReference>
<feature type="binding site" evidence="5">
    <location>
        <position position="206"/>
    </location>
    <ligand>
        <name>chlorophyll a</name>
        <dbReference type="ChEBI" id="CHEBI:58416"/>
        <label>1</label>
    </ligand>
</feature>
<feature type="binding site" evidence="5">
    <location>
        <position position="103"/>
    </location>
    <ligand>
        <name>chlorophyll a</name>
        <dbReference type="ChEBI" id="CHEBI:58416"/>
        <label>1</label>
    </ligand>
</feature>
<reference evidence="8 9" key="1">
    <citation type="submission" date="2014-11" db="EMBL/GenBank/DDBJ databases">
        <authorList>
            <person name="Zhu J."/>
            <person name="Qi W."/>
            <person name="Song R."/>
        </authorList>
    </citation>
    <scope>NUCLEOTIDE SEQUENCE [LARGE SCALE GENOMIC DNA]</scope>
</reference>
<dbReference type="GO" id="GO:0009765">
    <property type="term" value="P:photosynthesis, light harvesting"/>
    <property type="evidence" value="ECO:0007669"/>
    <property type="project" value="InterPro"/>
</dbReference>
<accession>A0A0G4EUZ0</accession>
<feature type="binding site" evidence="5">
    <location>
        <position position="223"/>
    </location>
    <ligand>
        <name>chlorophyll a</name>
        <dbReference type="ChEBI" id="CHEBI:58416"/>
        <label>1</label>
    </ligand>
</feature>
<feature type="binding site" evidence="5">
    <location>
        <position position="209"/>
    </location>
    <ligand>
        <name>chlorophyll a</name>
        <dbReference type="ChEBI" id="CHEBI:58416"/>
        <label>1</label>
    </ligand>
</feature>
<comment type="subcellular location">
    <subcellularLocation>
        <location evidence="1">Plastid</location>
        <location evidence="1">Chloroplast</location>
    </subcellularLocation>
</comment>
<dbReference type="EMBL" id="CDMY01000311">
    <property type="protein sequence ID" value="CEM01851.1"/>
    <property type="molecule type" value="Genomic_DNA"/>
</dbReference>
<evidence type="ECO:0000256" key="5">
    <source>
        <dbReference type="PIRSR" id="PIRSR601344-1"/>
    </source>
</evidence>
<evidence type="ECO:0000256" key="7">
    <source>
        <dbReference type="SAM" id="SignalP"/>
    </source>
</evidence>
<protein>
    <submittedName>
        <fullName evidence="8">Uncharacterized protein</fullName>
    </submittedName>
</protein>
<feature type="binding site" description="axial binding residue" evidence="5">
    <location>
        <position position="177"/>
    </location>
    <ligand>
        <name>chlorophyll b</name>
        <dbReference type="ChEBI" id="CHEBI:61721"/>
        <label>1</label>
    </ligand>
    <ligandPart>
        <name>Mg</name>
        <dbReference type="ChEBI" id="CHEBI:25107"/>
    </ligandPart>
</feature>
<keyword evidence="5" id="KW-0157">Chromophore</keyword>
<dbReference type="AlphaFoldDB" id="A0A0G4EUZ0"/>
<keyword evidence="7" id="KW-0732">Signal</keyword>
<evidence type="ECO:0000256" key="4">
    <source>
        <dbReference type="ARBA" id="ARBA00022640"/>
    </source>
</evidence>
<name>A0A0G4EUZ0_VITBC</name>
<dbReference type="GO" id="GO:0016168">
    <property type="term" value="F:chlorophyll binding"/>
    <property type="evidence" value="ECO:0007669"/>
    <property type="project" value="UniProtKB-KW"/>
</dbReference>